<dbReference type="SUPFAM" id="SSF57850">
    <property type="entry name" value="RING/U-box"/>
    <property type="match status" value="1"/>
</dbReference>
<dbReference type="Gene3D" id="3.30.40.10">
    <property type="entry name" value="Zinc/RING finger domain, C3HC4 (zinc finger)"/>
    <property type="match status" value="1"/>
</dbReference>
<proteinExistence type="predicted"/>
<evidence type="ECO:0000256" key="1">
    <source>
        <dbReference type="ARBA" id="ARBA00022723"/>
    </source>
</evidence>
<dbReference type="Pfam" id="PF13445">
    <property type="entry name" value="zf-RING_UBOX"/>
    <property type="match status" value="1"/>
</dbReference>
<dbReference type="PROSITE" id="PS50053">
    <property type="entry name" value="UBIQUITIN_2"/>
    <property type="match status" value="1"/>
</dbReference>
<dbReference type="Gene3D" id="3.10.20.90">
    <property type="entry name" value="Phosphatidylinositol 3-kinase Catalytic Subunit, Chain A, domain 1"/>
    <property type="match status" value="1"/>
</dbReference>
<dbReference type="InterPro" id="IPR013083">
    <property type="entry name" value="Znf_RING/FYVE/PHD"/>
</dbReference>
<dbReference type="InterPro" id="IPR017907">
    <property type="entry name" value="Znf_RING_CS"/>
</dbReference>
<sequence length="177" mass="19493">MVPKCKVCSDAYSPGNKEPVSLQCGHSFCRACLMKIRETAGVLKCPTCRKIHDHPAIENLTVNYDLMTASVTATRSVSGSDITSMGSSPPQKGVIAIVVKDLTDQQFRLQIQVNSTVKDLKKVLQAQYGIAPENTRLLFRGRRLEDQKTLQDYNIATGNIIQMSTKYVGGGETTTRR</sequence>
<dbReference type="PANTHER" id="PTHR47156:SF10">
    <property type="entry name" value="E3 UBIQUITIN-PROTEIN LIGASE TRIM-21-RELATED"/>
    <property type="match status" value="1"/>
</dbReference>
<feature type="domain" description="RING-type" evidence="6">
    <location>
        <begin position="5"/>
        <end position="49"/>
    </location>
</feature>
<protein>
    <submittedName>
        <fullName evidence="7">Uncharacterized protein</fullName>
    </submittedName>
</protein>
<dbReference type="SMART" id="SM00213">
    <property type="entry name" value="UBQ"/>
    <property type="match status" value="1"/>
</dbReference>
<evidence type="ECO:0000259" key="5">
    <source>
        <dbReference type="PROSITE" id="PS50053"/>
    </source>
</evidence>
<dbReference type="SUPFAM" id="SSF54236">
    <property type="entry name" value="Ubiquitin-like"/>
    <property type="match status" value="1"/>
</dbReference>
<accession>A0AAW0YKR5</accession>
<dbReference type="InterPro" id="IPR001841">
    <property type="entry name" value="Znf_RING"/>
</dbReference>
<evidence type="ECO:0000313" key="7">
    <source>
        <dbReference type="EMBL" id="KAK8750749.1"/>
    </source>
</evidence>
<gene>
    <name evidence="7" type="ORF">OTU49_014992</name>
</gene>
<dbReference type="PROSITE" id="PS00518">
    <property type="entry name" value="ZF_RING_1"/>
    <property type="match status" value="1"/>
</dbReference>
<keyword evidence="1" id="KW-0479">Metal-binding</keyword>
<evidence type="ECO:0000256" key="4">
    <source>
        <dbReference type="PROSITE-ProRule" id="PRU00175"/>
    </source>
</evidence>
<organism evidence="7 8">
    <name type="scientific">Cherax quadricarinatus</name>
    <name type="common">Australian red claw crayfish</name>
    <dbReference type="NCBI Taxonomy" id="27406"/>
    <lineage>
        <taxon>Eukaryota</taxon>
        <taxon>Metazoa</taxon>
        <taxon>Ecdysozoa</taxon>
        <taxon>Arthropoda</taxon>
        <taxon>Crustacea</taxon>
        <taxon>Multicrustacea</taxon>
        <taxon>Malacostraca</taxon>
        <taxon>Eumalacostraca</taxon>
        <taxon>Eucarida</taxon>
        <taxon>Decapoda</taxon>
        <taxon>Pleocyemata</taxon>
        <taxon>Astacidea</taxon>
        <taxon>Parastacoidea</taxon>
        <taxon>Parastacidae</taxon>
        <taxon>Cherax</taxon>
    </lineage>
</organism>
<comment type="caution">
    <text evidence="7">The sequence shown here is derived from an EMBL/GenBank/DDBJ whole genome shotgun (WGS) entry which is preliminary data.</text>
</comment>
<feature type="domain" description="Ubiquitin-like" evidence="5">
    <location>
        <begin position="95"/>
        <end position="170"/>
    </location>
</feature>
<dbReference type="Proteomes" id="UP001445076">
    <property type="component" value="Unassembled WGS sequence"/>
</dbReference>
<dbReference type="InterPro" id="IPR029071">
    <property type="entry name" value="Ubiquitin-like_domsf"/>
</dbReference>
<reference evidence="7 8" key="1">
    <citation type="journal article" date="2024" name="BMC Genomics">
        <title>Genome assembly of redclaw crayfish (Cherax quadricarinatus) provides insights into its immune adaptation and hypoxia tolerance.</title>
        <authorList>
            <person name="Liu Z."/>
            <person name="Zheng J."/>
            <person name="Li H."/>
            <person name="Fang K."/>
            <person name="Wang S."/>
            <person name="He J."/>
            <person name="Zhou D."/>
            <person name="Weng S."/>
            <person name="Chi M."/>
            <person name="Gu Z."/>
            <person name="He J."/>
            <person name="Li F."/>
            <person name="Wang M."/>
        </authorList>
    </citation>
    <scope>NUCLEOTIDE SEQUENCE [LARGE SCALE GENOMIC DNA]</scope>
    <source>
        <strain evidence="7">ZL_2023a</strain>
    </source>
</reference>
<evidence type="ECO:0000256" key="2">
    <source>
        <dbReference type="ARBA" id="ARBA00022771"/>
    </source>
</evidence>
<evidence type="ECO:0000259" key="6">
    <source>
        <dbReference type="PROSITE" id="PS50089"/>
    </source>
</evidence>
<evidence type="ECO:0000313" key="8">
    <source>
        <dbReference type="Proteomes" id="UP001445076"/>
    </source>
</evidence>
<dbReference type="InterPro" id="IPR027370">
    <property type="entry name" value="Znf-RING_euk"/>
</dbReference>
<dbReference type="InterPro" id="IPR019956">
    <property type="entry name" value="Ubiquitin_dom"/>
</dbReference>
<keyword evidence="3" id="KW-0862">Zinc</keyword>
<dbReference type="PANTHER" id="PTHR47156">
    <property type="entry name" value="PROTEIN CBG20824"/>
    <property type="match status" value="1"/>
</dbReference>
<keyword evidence="2 4" id="KW-0863">Zinc-finger</keyword>
<dbReference type="PROSITE" id="PS50089">
    <property type="entry name" value="ZF_RING_2"/>
    <property type="match status" value="1"/>
</dbReference>
<dbReference type="PRINTS" id="PR00348">
    <property type="entry name" value="UBIQUITIN"/>
</dbReference>
<dbReference type="EMBL" id="JARKIK010000007">
    <property type="protein sequence ID" value="KAK8750749.1"/>
    <property type="molecule type" value="Genomic_DNA"/>
</dbReference>
<dbReference type="SMART" id="SM00184">
    <property type="entry name" value="RING"/>
    <property type="match status" value="1"/>
</dbReference>
<dbReference type="Pfam" id="PF00240">
    <property type="entry name" value="ubiquitin"/>
    <property type="match status" value="1"/>
</dbReference>
<dbReference type="GO" id="GO:0008270">
    <property type="term" value="F:zinc ion binding"/>
    <property type="evidence" value="ECO:0007669"/>
    <property type="project" value="UniProtKB-KW"/>
</dbReference>
<dbReference type="InterPro" id="IPR000626">
    <property type="entry name" value="Ubiquitin-like_dom"/>
</dbReference>
<keyword evidence="8" id="KW-1185">Reference proteome</keyword>
<dbReference type="CDD" id="cd17039">
    <property type="entry name" value="Ubl_ubiquitin_like"/>
    <property type="match status" value="1"/>
</dbReference>
<evidence type="ECO:0000256" key="3">
    <source>
        <dbReference type="ARBA" id="ARBA00022833"/>
    </source>
</evidence>
<dbReference type="AlphaFoldDB" id="A0AAW0YKR5"/>
<dbReference type="InterPro" id="IPR052667">
    <property type="entry name" value="E3_ubiquitin-ligase_RING"/>
</dbReference>
<dbReference type="FunFam" id="3.10.20.90:FF:000205">
    <property type="entry name" value="2'-5'-oligoadenylate synthase-like protein 2"/>
    <property type="match status" value="1"/>
</dbReference>
<name>A0AAW0YKR5_CHEQU</name>